<dbReference type="GO" id="GO:0097431">
    <property type="term" value="C:mitotic spindle pole"/>
    <property type="evidence" value="ECO:0007669"/>
    <property type="project" value="TreeGrafter"/>
</dbReference>
<feature type="repeat" description="TPR" evidence="9">
    <location>
        <begin position="177"/>
        <end position="210"/>
    </location>
</feature>
<dbReference type="GO" id="GO:0008017">
    <property type="term" value="F:microtubule binding"/>
    <property type="evidence" value="ECO:0007669"/>
    <property type="project" value="TreeGrafter"/>
</dbReference>
<organism evidence="10 11">
    <name type="scientific">Planoprotostelium fungivorum</name>
    <dbReference type="NCBI Taxonomy" id="1890364"/>
    <lineage>
        <taxon>Eukaryota</taxon>
        <taxon>Amoebozoa</taxon>
        <taxon>Evosea</taxon>
        <taxon>Variosea</taxon>
        <taxon>Cavosteliida</taxon>
        <taxon>Cavosteliaceae</taxon>
        <taxon>Planoprotostelium</taxon>
    </lineage>
</organism>
<evidence type="ECO:0000256" key="6">
    <source>
        <dbReference type="ARBA" id="ARBA00023212"/>
    </source>
</evidence>
<gene>
    <name evidence="10" type="ORF">PROFUN_05770</name>
</gene>
<keyword evidence="6" id="KW-0206">Cytoskeleton</keyword>
<keyword evidence="5 9" id="KW-0802">TPR repeat</keyword>
<dbReference type="Proteomes" id="UP000241769">
    <property type="component" value="Unassembled WGS sequence"/>
</dbReference>
<dbReference type="FunCoup" id="A0A2P6NPX1">
    <property type="interactions" value="34"/>
</dbReference>
<evidence type="ECO:0000256" key="7">
    <source>
        <dbReference type="ARBA" id="ARBA00039966"/>
    </source>
</evidence>
<dbReference type="GO" id="GO:0005876">
    <property type="term" value="C:spindle microtubule"/>
    <property type="evidence" value="ECO:0007669"/>
    <property type="project" value="TreeGrafter"/>
</dbReference>
<dbReference type="Pfam" id="PF21033">
    <property type="entry name" value="RMD1-3"/>
    <property type="match status" value="1"/>
</dbReference>
<dbReference type="EMBL" id="MDYQ01000036">
    <property type="protein sequence ID" value="PRP85999.1"/>
    <property type="molecule type" value="Genomic_DNA"/>
</dbReference>
<accession>A0A2P6NPX1</accession>
<sequence>MSTAQADELFTQNKNAEAAELLASANTATPNNAEILWRLAKAHFELSEEKPEDKALRQAQLEKGAQYGEQALAADPNNYGSHKWWALSVSALGQFQDSKEKIGNAVKIRDHAIKATELKPDDAQSFYLLGRWAYTVAGIGWIERQVASALFGTPPTATYDDALGYLNKSIELDATNIRTASYLGDTYYAKKDWAKAKEWYQKALDLPQRNQVDRDYVPDLKSKVSKL</sequence>
<dbReference type="PROSITE" id="PS50005">
    <property type="entry name" value="TPR"/>
    <property type="match status" value="1"/>
</dbReference>
<dbReference type="InParanoid" id="A0A2P6NPX1"/>
<dbReference type="InterPro" id="IPR049039">
    <property type="entry name" value="RMD1-3_a_helical_rpt"/>
</dbReference>
<evidence type="ECO:0000256" key="1">
    <source>
        <dbReference type="ARBA" id="ARBA00004245"/>
    </source>
</evidence>
<proteinExistence type="predicted"/>
<keyword evidence="3" id="KW-0963">Cytoplasm</keyword>
<evidence type="ECO:0000256" key="4">
    <source>
        <dbReference type="ARBA" id="ARBA00022737"/>
    </source>
</evidence>
<evidence type="ECO:0000256" key="9">
    <source>
        <dbReference type="PROSITE-ProRule" id="PRU00339"/>
    </source>
</evidence>
<name>A0A2P6NPX1_9EUKA</name>
<evidence type="ECO:0000256" key="5">
    <source>
        <dbReference type="ARBA" id="ARBA00022803"/>
    </source>
</evidence>
<dbReference type="PANTHER" id="PTHR16056">
    <property type="entry name" value="REGULATOR OF MICROTUBULE DYNAMICS PROTEIN"/>
    <property type="match status" value="1"/>
</dbReference>
<evidence type="ECO:0000313" key="11">
    <source>
        <dbReference type="Proteomes" id="UP000241769"/>
    </source>
</evidence>
<keyword evidence="11" id="KW-1185">Reference proteome</keyword>
<evidence type="ECO:0000256" key="8">
    <source>
        <dbReference type="ARBA" id="ARBA00041958"/>
    </source>
</evidence>
<dbReference type="AlphaFoldDB" id="A0A2P6NPX1"/>
<dbReference type="OrthoDB" id="512473at2759"/>
<dbReference type="InterPro" id="IPR019734">
    <property type="entry name" value="TPR_rpt"/>
</dbReference>
<comment type="subcellular location">
    <subcellularLocation>
        <location evidence="1">Cytoplasm</location>
        <location evidence="1">Cytoskeleton</location>
    </subcellularLocation>
</comment>
<evidence type="ECO:0000256" key="3">
    <source>
        <dbReference type="ARBA" id="ARBA00022490"/>
    </source>
</evidence>
<comment type="subunit">
    <text evidence="2">Interacts with microtubules.</text>
</comment>
<dbReference type="SUPFAM" id="SSF48452">
    <property type="entry name" value="TPR-like"/>
    <property type="match status" value="1"/>
</dbReference>
<keyword evidence="4" id="KW-0677">Repeat</keyword>
<dbReference type="GO" id="GO:0005737">
    <property type="term" value="C:cytoplasm"/>
    <property type="evidence" value="ECO:0007669"/>
    <property type="project" value="TreeGrafter"/>
</dbReference>
<dbReference type="STRING" id="1890364.A0A2P6NPX1"/>
<comment type="caution">
    <text evidence="10">The sequence shown here is derived from an EMBL/GenBank/DDBJ whole genome shotgun (WGS) entry which is preliminary data.</text>
</comment>
<dbReference type="InterPro" id="IPR011990">
    <property type="entry name" value="TPR-like_helical_dom_sf"/>
</dbReference>
<protein>
    <recommendedName>
        <fullName evidence="7">Regulator of microtubule dynamics protein 1</fullName>
    </recommendedName>
    <alternativeName>
        <fullName evidence="8">Protein FAM82B</fullName>
    </alternativeName>
</protein>
<dbReference type="PANTHER" id="PTHR16056:SF16">
    <property type="entry name" value="REGULATOR OF MICROTUBULE DYNAMICS PROTEIN 1"/>
    <property type="match status" value="1"/>
</dbReference>
<reference evidence="10 11" key="1">
    <citation type="journal article" date="2018" name="Genome Biol. Evol.">
        <title>Multiple Roots of Fruiting Body Formation in Amoebozoa.</title>
        <authorList>
            <person name="Hillmann F."/>
            <person name="Forbes G."/>
            <person name="Novohradska S."/>
            <person name="Ferling I."/>
            <person name="Riege K."/>
            <person name="Groth M."/>
            <person name="Westermann M."/>
            <person name="Marz M."/>
            <person name="Spaller T."/>
            <person name="Winckler T."/>
            <person name="Schaap P."/>
            <person name="Glockner G."/>
        </authorList>
    </citation>
    <scope>NUCLEOTIDE SEQUENCE [LARGE SCALE GENOMIC DNA]</scope>
    <source>
        <strain evidence="10 11">Jena</strain>
    </source>
</reference>
<evidence type="ECO:0000313" key="10">
    <source>
        <dbReference type="EMBL" id="PRP85999.1"/>
    </source>
</evidence>
<evidence type="ECO:0000256" key="2">
    <source>
        <dbReference type="ARBA" id="ARBA00011375"/>
    </source>
</evidence>
<dbReference type="Gene3D" id="1.25.40.10">
    <property type="entry name" value="Tetratricopeptide repeat domain"/>
    <property type="match status" value="3"/>
</dbReference>